<feature type="domain" description="Thioredoxin" evidence="2">
    <location>
        <begin position="150"/>
        <end position="283"/>
    </location>
</feature>
<comment type="caution">
    <text evidence="3">The sequence shown here is derived from an EMBL/GenBank/DDBJ whole genome shotgun (WGS) entry which is preliminary data.</text>
</comment>
<dbReference type="OrthoDB" id="1899781at2759"/>
<dbReference type="InterPro" id="IPR013766">
    <property type="entry name" value="Thioredoxin_domain"/>
</dbReference>
<keyword evidence="4" id="KW-1185">Reference proteome</keyword>
<dbReference type="Pfam" id="PF00085">
    <property type="entry name" value="Thioredoxin"/>
    <property type="match status" value="1"/>
</dbReference>
<organism evidence="3 4">
    <name type="scientific">Holothuria leucospilota</name>
    <name type="common">Black long sea cucumber</name>
    <name type="synonym">Mertensiothuria leucospilota</name>
    <dbReference type="NCBI Taxonomy" id="206669"/>
    <lineage>
        <taxon>Eukaryota</taxon>
        <taxon>Metazoa</taxon>
        <taxon>Echinodermata</taxon>
        <taxon>Eleutherozoa</taxon>
        <taxon>Echinozoa</taxon>
        <taxon>Holothuroidea</taxon>
        <taxon>Aspidochirotacea</taxon>
        <taxon>Aspidochirotida</taxon>
        <taxon>Holothuriidae</taxon>
        <taxon>Holothuria</taxon>
    </lineage>
</organism>
<evidence type="ECO:0000256" key="1">
    <source>
        <dbReference type="SAM" id="SignalP"/>
    </source>
</evidence>
<dbReference type="GO" id="GO:0060271">
    <property type="term" value="P:cilium assembly"/>
    <property type="evidence" value="ECO:0007669"/>
    <property type="project" value="TreeGrafter"/>
</dbReference>
<dbReference type="Gene3D" id="3.40.30.10">
    <property type="entry name" value="Glutaredoxin"/>
    <property type="match status" value="1"/>
</dbReference>
<feature type="chain" id="PRO_5040235784" evidence="1">
    <location>
        <begin position="37"/>
        <end position="370"/>
    </location>
</feature>
<dbReference type="EMBL" id="JAIZAY010000020">
    <property type="protein sequence ID" value="KAJ8023101.1"/>
    <property type="molecule type" value="Genomic_DNA"/>
</dbReference>
<dbReference type="InterPro" id="IPR042418">
    <property type="entry name" value="TXNDC15"/>
</dbReference>
<dbReference type="InterPro" id="IPR036249">
    <property type="entry name" value="Thioredoxin-like_sf"/>
</dbReference>
<accession>A0A9Q0YPX3</accession>
<keyword evidence="1" id="KW-0732">Signal</keyword>
<dbReference type="Proteomes" id="UP001152320">
    <property type="component" value="Chromosome 20"/>
</dbReference>
<evidence type="ECO:0000313" key="4">
    <source>
        <dbReference type="Proteomes" id="UP001152320"/>
    </source>
</evidence>
<evidence type="ECO:0000259" key="2">
    <source>
        <dbReference type="PROSITE" id="PS51352"/>
    </source>
</evidence>
<protein>
    <submittedName>
        <fullName evidence="3">Thioredoxin domain-containing protein 15</fullName>
    </submittedName>
</protein>
<name>A0A9Q0YPX3_HOLLE</name>
<evidence type="ECO:0000313" key="3">
    <source>
        <dbReference type="EMBL" id="KAJ8023101.1"/>
    </source>
</evidence>
<proteinExistence type="predicted"/>
<dbReference type="PANTHER" id="PTHR14684">
    <property type="entry name" value="THIOREDOXIN DOMAIN-CONTAINING PROTEIN 15"/>
    <property type="match status" value="1"/>
</dbReference>
<dbReference type="SUPFAM" id="SSF52833">
    <property type="entry name" value="Thioredoxin-like"/>
    <property type="match status" value="1"/>
</dbReference>
<sequence length="370" mass="42670">MCIRKNRFVKVMRFNFLMPFQSLLIALILMPSLVIAADDDLMTFVDDVQEDEHTVIIDDSNTSNKSPLPEIHLPLPPKEADIEYVIKLVERKKWQRRTYQALERKTVCLYTYHDVVFRVWEDTTCHIFLPQRDSEGSSSIREIDITNQTSKYSYPCSPRTVLENARAGVQMVNSSEFLRILSQDPETDEEGAAKQHCVVVLFYSKFCPFSMKMAPDFNAFGRAFLGVDIMAVDVSDTSGFSTRYGIVAVPDILLFHRSKPVLRFNFTERTYDNFVAFLQNNTGLEADPDIQVSAEDLEGPLSSTLVQHPDYLLWFSNTFVIFFAICILKQRLGDSILQRVREYLDYARQVWRTGELYEQVGVHDNEDEFG</sequence>
<dbReference type="PANTHER" id="PTHR14684:SF2">
    <property type="entry name" value="THIOREDOXIN DOMAIN-CONTAINING PROTEIN 15"/>
    <property type="match status" value="1"/>
</dbReference>
<reference evidence="3" key="1">
    <citation type="submission" date="2021-10" db="EMBL/GenBank/DDBJ databases">
        <title>Tropical sea cucumber genome reveals ecological adaptation and Cuvierian tubules defense mechanism.</title>
        <authorList>
            <person name="Chen T."/>
        </authorList>
    </citation>
    <scope>NUCLEOTIDE SEQUENCE</scope>
    <source>
        <strain evidence="3">Nanhai2018</strain>
        <tissue evidence="3">Muscle</tissue>
    </source>
</reference>
<feature type="signal peptide" evidence="1">
    <location>
        <begin position="1"/>
        <end position="36"/>
    </location>
</feature>
<dbReference type="AlphaFoldDB" id="A0A9Q0YPX3"/>
<gene>
    <name evidence="3" type="ORF">HOLleu_38183</name>
</gene>
<dbReference type="PROSITE" id="PS51352">
    <property type="entry name" value="THIOREDOXIN_2"/>
    <property type="match status" value="1"/>
</dbReference>
<dbReference type="GO" id="GO:0005929">
    <property type="term" value="C:cilium"/>
    <property type="evidence" value="ECO:0007669"/>
    <property type="project" value="TreeGrafter"/>
</dbReference>